<comment type="caution">
    <text evidence="2">The sequence shown here is derived from an EMBL/GenBank/DDBJ whole genome shotgun (WGS) entry which is preliminary data.</text>
</comment>
<dbReference type="Proteomes" id="UP001150062">
    <property type="component" value="Unassembled WGS sequence"/>
</dbReference>
<evidence type="ECO:0008006" key="4">
    <source>
        <dbReference type="Google" id="ProtNLM"/>
    </source>
</evidence>
<evidence type="ECO:0000313" key="2">
    <source>
        <dbReference type="EMBL" id="KAJ6241821.1"/>
    </source>
</evidence>
<reference evidence="2" key="1">
    <citation type="submission" date="2022-08" db="EMBL/GenBank/DDBJ databases">
        <title>Novel sulfate-reducing endosymbionts in the free-living metamonad Anaeramoeba.</title>
        <authorList>
            <person name="Jerlstrom-Hultqvist J."/>
            <person name="Cepicka I."/>
            <person name="Gallot-Lavallee L."/>
            <person name="Salas-Leiva D."/>
            <person name="Curtis B.A."/>
            <person name="Zahonova K."/>
            <person name="Pipaliya S."/>
            <person name="Dacks J."/>
            <person name="Roger A.J."/>
        </authorList>
    </citation>
    <scope>NUCLEOTIDE SEQUENCE</scope>
    <source>
        <strain evidence="2">Schooner1</strain>
    </source>
</reference>
<protein>
    <recommendedName>
        <fullName evidence="4">Calponin-homology (CH) domain-containing protein</fullName>
    </recommendedName>
</protein>
<organism evidence="2 3">
    <name type="scientific">Anaeramoeba flamelloides</name>
    <dbReference type="NCBI Taxonomy" id="1746091"/>
    <lineage>
        <taxon>Eukaryota</taxon>
        <taxon>Metamonada</taxon>
        <taxon>Anaeramoebidae</taxon>
        <taxon>Anaeramoeba</taxon>
    </lineage>
</organism>
<dbReference type="EMBL" id="JAOAOG010000191">
    <property type="protein sequence ID" value="KAJ6241821.1"/>
    <property type="molecule type" value="Genomic_DNA"/>
</dbReference>
<feature type="compositionally biased region" description="Basic residues" evidence="1">
    <location>
        <begin position="224"/>
        <end position="247"/>
    </location>
</feature>
<evidence type="ECO:0000313" key="3">
    <source>
        <dbReference type="Proteomes" id="UP001150062"/>
    </source>
</evidence>
<feature type="compositionally biased region" description="Basic residues" evidence="1">
    <location>
        <begin position="343"/>
        <end position="352"/>
    </location>
</feature>
<feature type="region of interest" description="Disordered" evidence="1">
    <location>
        <begin position="422"/>
        <end position="450"/>
    </location>
</feature>
<keyword evidence="3" id="KW-1185">Reference proteome</keyword>
<sequence>MFVLQPRNLNFSIKKAHQHPFIQTIQTIPLPHDKEITRSDMALLWMRKVLGVSDLTLGEAFAQEGYCLLNVINVICPTKYNRFCQMNQTKQVHFHNLQEYKKTVKILGLEKNNFFKIAKFLGGDRAEYEKLVYSILFLKKQYEKEGVIKMKVFPYRTFHVVNKMEDGDQEDSDEDLADLFEDTFGGTAAPEGFINEAFVKKFDYSLHNYTNLFYYAKKKMQNLKKKKRKQLAKNKKKKQNSKKKSKSKYKDKYQNKHKNKHPNKLKSKHKNRSTRKHKSELRHKENHKHKHEHKHNQTQSVCHQSFQDLDLSNNEIQTGSMKRIMVKKGKGGILQNQNNANKKNLKKSKRHASLPNFGTDSTKEGQTTKVNQTEENDYLDLFGSFSGVSDDEFDESKLSSSVLNISRSNSSNSFQMCRLQRNSIKESENDKENEKSERAKIKKKKDQEKKKLKFPTKQTFKKKMKLQEGEYPFELFNLENMGGSIFCRNNLKATFLNLNKSTHNWYIYEMSFGMNLLNGKNPKSLLKKSGVSDKNVCIHKTYKSALKSYQIAKDYLKLGRVRITLKLSHTKHLNYEHAHLIIDQNGFKVFNNCYDQIAFHKWKTLYSYGINKLNLNLASIEIFQSSAFYKVQFESSLEKWITLFTLILFNMNAMKKTNKIIGKNENKALHDPNQFRILSFPQLIYPNKKFLEKLSDFSQIDHKNTSNSINQYWENGGVNFEICLLINKQYPVQPSFLKLRKNKLKIFTEDLTKLSINWNQGIKVYKYSLNRKLFRLVWIKNNKQYNRDPSIIILTKSGSDRSLIYRSIYYFAKQYKLSNK</sequence>
<evidence type="ECO:0000256" key="1">
    <source>
        <dbReference type="SAM" id="MobiDB-lite"/>
    </source>
</evidence>
<feature type="compositionally biased region" description="Basic residues" evidence="1">
    <location>
        <begin position="255"/>
        <end position="296"/>
    </location>
</feature>
<feature type="region of interest" description="Disordered" evidence="1">
    <location>
        <begin position="224"/>
        <end position="302"/>
    </location>
</feature>
<feature type="region of interest" description="Disordered" evidence="1">
    <location>
        <begin position="329"/>
        <end position="373"/>
    </location>
</feature>
<proteinExistence type="predicted"/>
<gene>
    <name evidence="2" type="ORF">M0813_00527</name>
</gene>
<feature type="compositionally biased region" description="Polar residues" evidence="1">
    <location>
        <begin position="356"/>
        <end position="373"/>
    </location>
</feature>
<accession>A0ABQ8YB77</accession>
<feature type="compositionally biased region" description="Basic and acidic residues" evidence="1">
    <location>
        <begin position="423"/>
        <end position="449"/>
    </location>
</feature>
<name>A0ABQ8YB77_9EUKA</name>